<dbReference type="GO" id="GO:0061630">
    <property type="term" value="F:ubiquitin protein ligase activity"/>
    <property type="evidence" value="ECO:0007669"/>
    <property type="project" value="TreeGrafter"/>
</dbReference>
<feature type="region of interest" description="Disordered" evidence="3">
    <location>
        <begin position="1"/>
        <end position="109"/>
    </location>
</feature>
<keyword evidence="2" id="KW-0175">Coiled coil</keyword>
<evidence type="ECO:0000313" key="5">
    <source>
        <dbReference type="EMBL" id="PVH31797.1"/>
    </source>
</evidence>
<dbReference type="Gene3D" id="3.30.40.10">
    <property type="entry name" value="Zinc/RING finger domain, C3HC4 (zinc finger)"/>
    <property type="match status" value="1"/>
</dbReference>
<feature type="compositionally biased region" description="Low complexity" evidence="3">
    <location>
        <begin position="71"/>
        <end position="87"/>
    </location>
</feature>
<feature type="domain" description="RING-type" evidence="4">
    <location>
        <begin position="274"/>
        <end position="312"/>
    </location>
</feature>
<feature type="coiled-coil region" evidence="2">
    <location>
        <begin position="137"/>
        <end position="164"/>
    </location>
</feature>
<organism evidence="5">
    <name type="scientific">Panicum hallii</name>
    <dbReference type="NCBI Taxonomy" id="206008"/>
    <lineage>
        <taxon>Eukaryota</taxon>
        <taxon>Viridiplantae</taxon>
        <taxon>Streptophyta</taxon>
        <taxon>Embryophyta</taxon>
        <taxon>Tracheophyta</taxon>
        <taxon>Spermatophyta</taxon>
        <taxon>Magnoliopsida</taxon>
        <taxon>Liliopsida</taxon>
        <taxon>Poales</taxon>
        <taxon>Poaceae</taxon>
        <taxon>PACMAD clade</taxon>
        <taxon>Panicoideae</taxon>
        <taxon>Panicodae</taxon>
        <taxon>Paniceae</taxon>
        <taxon>Panicinae</taxon>
        <taxon>Panicum</taxon>
        <taxon>Panicum sect. Panicum</taxon>
    </lineage>
</organism>
<dbReference type="PROSITE" id="PS50089">
    <property type="entry name" value="ZF_RING_2"/>
    <property type="match status" value="1"/>
</dbReference>
<dbReference type="GO" id="GO:0016567">
    <property type="term" value="P:protein ubiquitination"/>
    <property type="evidence" value="ECO:0007669"/>
    <property type="project" value="TreeGrafter"/>
</dbReference>
<evidence type="ECO:0000256" key="3">
    <source>
        <dbReference type="SAM" id="MobiDB-lite"/>
    </source>
</evidence>
<keyword evidence="1" id="KW-0479">Metal-binding</keyword>
<dbReference type="Gramene" id="PVH31797">
    <property type="protein sequence ID" value="PVH31797"/>
    <property type="gene ID" value="PAHAL_9G235000"/>
</dbReference>
<proteinExistence type="predicted"/>
<evidence type="ECO:0000256" key="1">
    <source>
        <dbReference type="PROSITE-ProRule" id="PRU00175"/>
    </source>
</evidence>
<dbReference type="GO" id="GO:0008270">
    <property type="term" value="F:zinc ion binding"/>
    <property type="evidence" value="ECO:0007669"/>
    <property type="project" value="UniProtKB-KW"/>
</dbReference>
<name>A0A2T8I297_9POAL</name>
<dbReference type="InterPro" id="IPR001841">
    <property type="entry name" value="Znf_RING"/>
</dbReference>
<keyword evidence="1" id="KW-0862">Zinc</keyword>
<gene>
    <name evidence="5" type="ORF">PAHAL_9G235000</name>
</gene>
<accession>A0A2T8I297</accession>
<dbReference type="Proteomes" id="UP000243499">
    <property type="component" value="Chromosome 9"/>
</dbReference>
<dbReference type="InterPro" id="IPR013083">
    <property type="entry name" value="Znf_RING/FYVE/PHD"/>
</dbReference>
<reference evidence="5" key="1">
    <citation type="submission" date="2018-04" db="EMBL/GenBank/DDBJ databases">
        <title>WGS assembly of Panicum hallii.</title>
        <authorList>
            <person name="Lovell J."/>
            <person name="Jenkins J."/>
            <person name="Lowry D."/>
            <person name="Mamidi S."/>
            <person name="Sreedasyam A."/>
            <person name="Weng X."/>
            <person name="Barry K."/>
            <person name="Bonette J."/>
            <person name="Campitelli B."/>
            <person name="Daum C."/>
            <person name="Gordon S."/>
            <person name="Gould B."/>
            <person name="Lipzen A."/>
            <person name="Macqueen A."/>
            <person name="Palacio-Mejia J."/>
            <person name="Plott C."/>
            <person name="Shakirov E."/>
            <person name="Shu S."/>
            <person name="Yoshinaga Y."/>
            <person name="Zane M."/>
            <person name="Rokhsar D."/>
            <person name="Grimwood J."/>
            <person name="Schmutz J."/>
            <person name="Juenger T."/>
        </authorList>
    </citation>
    <scope>NUCLEOTIDE SEQUENCE [LARGE SCALE GENOMIC DNA]</scope>
    <source>
        <strain evidence="5">FIL2</strain>
    </source>
</reference>
<sequence length="371" mass="41342">MRAGPSGHRRLGPPQGGNTVPRRRSRPPGPPGTGVATKGGRGGSGTLPGGVGAGPGKNNPASEKKGDESNPSRSARGRGSSGKANRSCPIQPGRIAESRGGKTRRGLGRVCPVLSPVRFSSRRGRRRRGRRRWGAPMRKFQDSVKALEADIEHANALASEFLRDYDGSFIQMRMAYSAVAHFLVQWTDCKLAGALGLLKVMLYKVYADGSSALPDWEREASIREFYGVIFPSLLQLPSGITELDDRKQRRLCLKKFRSRDEELSEVDTERELECGICLEVNRKVVLPDCAHTLCMRCFEDWNAKSKSCPFCRACLEEVKPGSLWMYTDDSDVVDMDTLTRENIRRLFMYINKLPLVVLHVVDLDIYQYRIK</sequence>
<keyword evidence="1" id="KW-0863">Zinc-finger</keyword>
<dbReference type="EMBL" id="CM008054">
    <property type="protein sequence ID" value="PVH31797.1"/>
    <property type="molecule type" value="Genomic_DNA"/>
</dbReference>
<dbReference type="Pfam" id="PF13639">
    <property type="entry name" value="zf-RING_2"/>
    <property type="match status" value="1"/>
</dbReference>
<dbReference type="SMART" id="SM00184">
    <property type="entry name" value="RING"/>
    <property type="match status" value="1"/>
</dbReference>
<evidence type="ECO:0000259" key="4">
    <source>
        <dbReference type="PROSITE" id="PS50089"/>
    </source>
</evidence>
<dbReference type="PANTHER" id="PTHR15315">
    <property type="entry name" value="RING FINGER PROTEIN 41, 151"/>
    <property type="match status" value="1"/>
</dbReference>
<feature type="compositionally biased region" description="Gly residues" evidence="3">
    <location>
        <begin position="37"/>
        <end position="55"/>
    </location>
</feature>
<evidence type="ECO:0000256" key="2">
    <source>
        <dbReference type="SAM" id="Coils"/>
    </source>
</evidence>
<dbReference type="PANTHER" id="PTHR15315:SF36">
    <property type="entry name" value="OS10G0445400 PROTEIN"/>
    <property type="match status" value="1"/>
</dbReference>
<dbReference type="AlphaFoldDB" id="A0A2T8I297"/>
<protein>
    <recommendedName>
        <fullName evidence="4">RING-type domain-containing protein</fullName>
    </recommendedName>
</protein>
<dbReference type="SUPFAM" id="SSF57850">
    <property type="entry name" value="RING/U-box"/>
    <property type="match status" value="1"/>
</dbReference>